<sequence>MTGRLRIAICTAAALWASGAARADETLPLPLSGAAYRVAREAFAAYDQHRYADAIAGAREAIRQRPDVVDLRLLLANSLAARGRLKDASRVLAEAIAQFGPLPSLTARRRQIDVLIASGGAGGVPGDLPEPALKAARAAYRAYGKKDYAAAAAASREAVRLAPQAERLRYLLIDSLAASGDDAAAWDAAVDASKRFGDGEGLRERRRFIGDRLAPAESKAAYAARERGDLDDAQRLAQKAVVYAPERMEFRMQLIETMFARGDLAGVEAAANDAIAVDRNDALVWTMRGYARAAQGRDADFAQALALAASANASDARKYRDARVARTIVADVRLAAGEPQAALDALPPVDTSTPDDADAAIILRRHRAEKMLRMNATRTAQVDPHARPTFECRADEFGASCDVYAHDPALAATREARLAQRRGDRDAAIGYWRTAIAEVPDDPQPRIALIDALAAAGRTREATAEARAVIDADLLDSMSDLQAAFIAQRAGDSALALDHFARAERDGKLPASAEADAGYAALAMHRNDEGVKYLERAIDRSAHASADEALTPQALNDARAAHAEATRDWGFSATVNYRGNGAQQGFAFAPAPGLSNNWQAGVEAYWRPFGSLGDRMFEVYARGYENFGVKGGGPSGLSTLQAAIGARAKPFASVNAIFAFEKILPIGSDVRSDWLARAAYSTGFGDTRRLDVPSWWTGTVYGEAGHYIVNDSTYATANARLGRTYRVDAVSPRLTVFPHAVIGMDYDSAIDRSVPVGIGAGVAARWWFRGGPYDAPRSFVDMSVQYRFRLAGDDRARGVFFGAVFSY</sequence>
<proteinExistence type="predicted"/>
<protein>
    <recommendedName>
        <fullName evidence="2">Bacteriophage N4 adsorption protein A C-terminal domain-containing protein</fullName>
    </recommendedName>
</protein>
<evidence type="ECO:0000313" key="3">
    <source>
        <dbReference type="EMBL" id="SAK81311.1"/>
    </source>
</evidence>
<name>A0A158CGB7_9BURK</name>
<dbReference type="InterPro" id="IPR011990">
    <property type="entry name" value="TPR-like_helical_dom_sf"/>
</dbReference>
<dbReference type="Proteomes" id="UP000054851">
    <property type="component" value="Unassembled WGS sequence"/>
</dbReference>
<dbReference type="RefSeq" id="WP_061170398.1">
    <property type="nucleotide sequence ID" value="NZ_FCOA02000022.1"/>
</dbReference>
<dbReference type="OrthoDB" id="7399085at2"/>
<dbReference type="EMBL" id="FCOA02000022">
    <property type="protein sequence ID" value="SAK81311.1"/>
    <property type="molecule type" value="Genomic_DNA"/>
</dbReference>
<dbReference type="Pfam" id="PF14559">
    <property type="entry name" value="TPR_19"/>
    <property type="match status" value="2"/>
</dbReference>
<feature type="chain" id="PRO_5007622947" description="Bacteriophage N4 adsorption protein A C-terminal domain-containing protein" evidence="1">
    <location>
        <begin position="24"/>
        <end position="807"/>
    </location>
</feature>
<organism evidence="3 4">
    <name type="scientific">Caballeronia hypogeia</name>
    <dbReference type="NCBI Taxonomy" id="1777140"/>
    <lineage>
        <taxon>Bacteria</taxon>
        <taxon>Pseudomonadati</taxon>
        <taxon>Pseudomonadota</taxon>
        <taxon>Betaproteobacteria</taxon>
        <taxon>Burkholderiales</taxon>
        <taxon>Burkholderiaceae</taxon>
        <taxon>Caballeronia</taxon>
    </lineage>
</organism>
<comment type="caution">
    <text evidence="3">The sequence shown here is derived from an EMBL/GenBank/DDBJ whole genome shotgun (WGS) entry which is preliminary data.</text>
</comment>
<keyword evidence="1" id="KW-0732">Signal</keyword>
<dbReference type="SMART" id="SM00028">
    <property type="entry name" value="TPR"/>
    <property type="match status" value="5"/>
</dbReference>
<accession>A0A158CGB7</accession>
<gene>
    <name evidence="3" type="ORF">AWB79_05314</name>
</gene>
<evidence type="ECO:0000256" key="1">
    <source>
        <dbReference type="SAM" id="SignalP"/>
    </source>
</evidence>
<feature type="domain" description="Bacteriophage N4 adsorption protein A C-terminal" evidence="2">
    <location>
        <begin position="632"/>
        <end position="802"/>
    </location>
</feature>
<dbReference type="Gene3D" id="1.25.40.10">
    <property type="entry name" value="Tetratricopeptide repeat domain"/>
    <property type="match status" value="3"/>
</dbReference>
<keyword evidence="4" id="KW-1185">Reference proteome</keyword>
<dbReference type="InterPro" id="IPR019734">
    <property type="entry name" value="TPR_rpt"/>
</dbReference>
<dbReference type="STRING" id="1777140.AWB79_05314"/>
<evidence type="ECO:0000259" key="2">
    <source>
        <dbReference type="Pfam" id="PF13283"/>
    </source>
</evidence>
<dbReference type="SUPFAM" id="SSF48452">
    <property type="entry name" value="TPR-like"/>
    <property type="match status" value="2"/>
</dbReference>
<feature type="signal peptide" evidence="1">
    <location>
        <begin position="1"/>
        <end position="23"/>
    </location>
</feature>
<dbReference type="Pfam" id="PF13283">
    <property type="entry name" value="NfrA_C"/>
    <property type="match status" value="1"/>
</dbReference>
<evidence type="ECO:0000313" key="4">
    <source>
        <dbReference type="Proteomes" id="UP000054851"/>
    </source>
</evidence>
<dbReference type="AlphaFoldDB" id="A0A158CGB7"/>
<reference evidence="3" key="1">
    <citation type="submission" date="2016-01" db="EMBL/GenBank/DDBJ databases">
        <authorList>
            <person name="Peeters C."/>
        </authorList>
    </citation>
    <scope>NUCLEOTIDE SEQUENCE</scope>
    <source>
        <strain evidence="3">LMG 29322</strain>
    </source>
</reference>
<dbReference type="InterPro" id="IPR025137">
    <property type="entry name" value="NfrA_C"/>
</dbReference>